<dbReference type="RefSeq" id="WP_183670665.1">
    <property type="nucleotide sequence ID" value="NZ_BMPB01000018.1"/>
</dbReference>
<dbReference type="InterPro" id="IPR033985">
    <property type="entry name" value="SusD-like_N"/>
</dbReference>
<comment type="caution">
    <text evidence="8">The sequence shown here is derived from an EMBL/GenBank/DDBJ whole genome shotgun (WGS) entry which is preliminary data.</text>
</comment>
<evidence type="ECO:0000313" key="9">
    <source>
        <dbReference type="Proteomes" id="UP000533637"/>
    </source>
</evidence>
<evidence type="ECO:0000256" key="5">
    <source>
        <dbReference type="ARBA" id="ARBA00023237"/>
    </source>
</evidence>
<evidence type="ECO:0000313" key="8">
    <source>
        <dbReference type="EMBL" id="MBB4622307.1"/>
    </source>
</evidence>
<comment type="subcellular location">
    <subcellularLocation>
        <location evidence="1">Cell outer membrane</location>
    </subcellularLocation>
</comment>
<keyword evidence="9" id="KW-1185">Reference proteome</keyword>
<dbReference type="SUPFAM" id="SSF48452">
    <property type="entry name" value="TPR-like"/>
    <property type="match status" value="1"/>
</dbReference>
<name>A0ABR6KLE0_9BACT</name>
<evidence type="ECO:0000256" key="2">
    <source>
        <dbReference type="ARBA" id="ARBA00006275"/>
    </source>
</evidence>
<keyword evidence="3" id="KW-0732">Signal</keyword>
<dbReference type="EMBL" id="JACHOC010000004">
    <property type="protein sequence ID" value="MBB4622307.1"/>
    <property type="molecule type" value="Genomic_DNA"/>
</dbReference>
<sequence length="656" mass="74584">MKYIKHVLLTIIVAVWGCFSSCNYLNVDDYFLDTFSYDSIFASEVNVERYLWTIPTYFDDEGAVFGNCRTPGVGATDECIPTWDTDEFLGTKYARGLITADNQTRFFDTWINMYRVVRKVNVILANIGQVPDLSTQKKSEMLGYAYFMRAYAYYQILVDYGPLLILDDDVLAMNEEMGYYDRARSTFDESVEYVCTEFERAARYLPDRGSLAVNQFGRPHRDAAYALVARLRLLHASEAYNGGEAARRYFSGWKRQTDGVDYVSQTEDNKRWAVAAHAAKRLIDKGYTLHTVPRDELTPELPSNVSNANFPDGAGDIDPYKSYKDMFSGEAIGYKNPEFIWAMTSASVRNYVRHSFPVGTLSGWGGLGITQKVVDAYYMADGTEYTAAGVDEQAKIGAGKAFSGYQLLAGTSEMYNNREMRFYASIGFQNRLWICNSTTDNGKRNFVANFALDGNCGKLQALPSPTDFPLTGYLSVKYTHDDDAYTGNGATQTQKYFPIIRYAEILLSYAEALNNIEGSYTVTDTLGQSGSYTRDYNEIARCFNQVRYRAGLPGIPQGLSKDAINKLIQRERMVEFFLENRRYYDVRRWGIYDKVDAEPIMGMNIEGAGDAYFRRVQPRHVNVRTRITAPKLVLLPIWKNELRKMPLLDQNPGWTR</sequence>
<dbReference type="Pfam" id="PF07980">
    <property type="entry name" value="SusD_RagB"/>
    <property type="match status" value="1"/>
</dbReference>
<evidence type="ECO:0000256" key="1">
    <source>
        <dbReference type="ARBA" id="ARBA00004442"/>
    </source>
</evidence>
<keyword evidence="4" id="KW-0472">Membrane</keyword>
<gene>
    <name evidence="8" type="ORF">GGQ57_002207</name>
</gene>
<protein>
    <recommendedName>
        <fullName evidence="10">RagB/SusD family nutrient uptake outer membrane protein</fullName>
    </recommendedName>
</protein>
<accession>A0ABR6KLE0</accession>
<comment type="similarity">
    <text evidence="2">Belongs to the SusD family.</text>
</comment>
<organism evidence="8 9">
    <name type="scientific">Parabacteroides faecis</name>
    <dbReference type="NCBI Taxonomy" id="1217282"/>
    <lineage>
        <taxon>Bacteria</taxon>
        <taxon>Pseudomonadati</taxon>
        <taxon>Bacteroidota</taxon>
        <taxon>Bacteroidia</taxon>
        <taxon>Bacteroidales</taxon>
        <taxon>Tannerellaceae</taxon>
        <taxon>Parabacteroides</taxon>
    </lineage>
</organism>
<feature type="domain" description="RagB/SusD" evidence="6">
    <location>
        <begin position="338"/>
        <end position="654"/>
    </location>
</feature>
<dbReference type="Proteomes" id="UP000533637">
    <property type="component" value="Unassembled WGS sequence"/>
</dbReference>
<evidence type="ECO:0000256" key="4">
    <source>
        <dbReference type="ARBA" id="ARBA00023136"/>
    </source>
</evidence>
<feature type="domain" description="SusD-like N-terminal" evidence="7">
    <location>
        <begin position="102"/>
        <end position="233"/>
    </location>
</feature>
<dbReference type="Pfam" id="PF14322">
    <property type="entry name" value="SusD-like_3"/>
    <property type="match status" value="1"/>
</dbReference>
<proteinExistence type="inferred from homology"/>
<keyword evidence="5" id="KW-0998">Cell outer membrane</keyword>
<evidence type="ECO:0008006" key="10">
    <source>
        <dbReference type="Google" id="ProtNLM"/>
    </source>
</evidence>
<dbReference type="InterPro" id="IPR011990">
    <property type="entry name" value="TPR-like_helical_dom_sf"/>
</dbReference>
<reference evidence="8 9" key="1">
    <citation type="submission" date="2020-08" db="EMBL/GenBank/DDBJ databases">
        <title>Genomic Encyclopedia of Type Strains, Phase IV (KMG-IV): sequencing the most valuable type-strain genomes for metagenomic binning, comparative biology and taxonomic classification.</title>
        <authorList>
            <person name="Goeker M."/>
        </authorList>
    </citation>
    <scope>NUCLEOTIDE SEQUENCE [LARGE SCALE GENOMIC DNA]</scope>
    <source>
        <strain evidence="8 9">DSM 102983</strain>
    </source>
</reference>
<evidence type="ECO:0000256" key="3">
    <source>
        <dbReference type="ARBA" id="ARBA00022729"/>
    </source>
</evidence>
<evidence type="ECO:0000259" key="6">
    <source>
        <dbReference type="Pfam" id="PF07980"/>
    </source>
</evidence>
<dbReference type="Gene3D" id="1.25.40.390">
    <property type="match status" value="1"/>
</dbReference>
<dbReference type="InterPro" id="IPR012944">
    <property type="entry name" value="SusD_RagB_dom"/>
</dbReference>
<evidence type="ECO:0000259" key="7">
    <source>
        <dbReference type="Pfam" id="PF14322"/>
    </source>
</evidence>